<dbReference type="PANTHER" id="PTHR43673">
    <property type="entry name" value="NAD(P)H NITROREDUCTASE YDGI-RELATED"/>
    <property type="match status" value="1"/>
</dbReference>
<dbReference type="eggNOG" id="COG0778">
    <property type="taxonomic scope" value="Bacteria"/>
</dbReference>
<dbReference type="RefSeq" id="WP_013767853.1">
    <property type="nucleotide sequence ID" value="NC_015510.1"/>
</dbReference>
<name>F4KSC0_HALH1</name>
<feature type="domain" description="Nitroreductase" evidence="4">
    <location>
        <begin position="17"/>
        <end position="66"/>
    </location>
</feature>
<feature type="domain" description="Nitroreductase" evidence="4">
    <location>
        <begin position="75"/>
        <end position="161"/>
    </location>
</feature>
<dbReference type="SUPFAM" id="SSF55469">
    <property type="entry name" value="FMN-dependent nitroreductase-like"/>
    <property type="match status" value="1"/>
</dbReference>
<dbReference type="HOGENOM" id="CLU_070764_6_0_10"/>
<protein>
    <submittedName>
        <fullName evidence="5">Nitroreductase</fullName>
    </submittedName>
</protein>
<accession>F4KSC0</accession>
<dbReference type="GO" id="GO:0016491">
    <property type="term" value="F:oxidoreductase activity"/>
    <property type="evidence" value="ECO:0007669"/>
    <property type="project" value="UniProtKB-KW"/>
</dbReference>
<dbReference type="KEGG" id="hhy:Halhy_5498"/>
<evidence type="ECO:0000256" key="2">
    <source>
        <dbReference type="ARBA" id="ARBA00023002"/>
    </source>
</evidence>
<keyword evidence="6" id="KW-1185">Reference proteome</keyword>
<comment type="similarity">
    <text evidence="1">Belongs to the nitroreductase family.</text>
</comment>
<reference evidence="5 6" key="1">
    <citation type="journal article" date="2011" name="Stand. Genomic Sci.">
        <title>Complete genome sequence of Haliscomenobacter hydrossis type strain (O).</title>
        <authorList>
            <consortium name="US DOE Joint Genome Institute (JGI-PGF)"/>
            <person name="Daligault H."/>
            <person name="Lapidus A."/>
            <person name="Zeytun A."/>
            <person name="Nolan M."/>
            <person name="Lucas S."/>
            <person name="Del Rio T.G."/>
            <person name="Tice H."/>
            <person name="Cheng J.F."/>
            <person name="Tapia R."/>
            <person name="Han C."/>
            <person name="Goodwin L."/>
            <person name="Pitluck S."/>
            <person name="Liolios K."/>
            <person name="Pagani I."/>
            <person name="Ivanova N."/>
            <person name="Huntemann M."/>
            <person name="Mavromatis K."/>
            <person name="Mikhailova N."/>
            <person name="Pati A."/>
            <person name="Chen A."/>
            <person name="Palaniappan K."/>
            <person name="Land M."/>
            <person name="Hauser L."/>
            <person name="Brambilla E.M."/>
            <person name="Rohde M."/>
            <person name="Verbarg S."/>
            <person name="Goker M."/>
            <person name="Bristow J."/>
            <person name="Eisen J.A."/>
            <person name="Markowitz V."/>
            <person name="Hugenholtz P."/>
            <person name="Kyrpides N.C."/>
            <person name="Klenk H.P."/>
            <person name="Woyke T."/>
        </authorList>
    </citation>
    <scope>NUCLEOTIDE SEQUENCE [LARGE SCALE GENOMIC DNA]</scope>
    <source>
        <strain evidence="6">ATCC 27775 / DSM 1100 / LMG 10767 / O</strain>
    </source>
</reference>
<dbReference type="EMBL" id="CP002691">
    <property type="protein sequence ID" value="AEE53323.1"/>
    <property type="molecule type" value="Genomic_DNA"/>
</dbReference>
<sequence length="192" mass="21639">MVSIKHAQTQYPVADLIRKRWSARAFSPQALSQLEISTILEAANWAPSAMNEQPWRYIVALKQNEEGYQQLLSYLNPGNAAWAKDAAALVFSYAKTTYARNQQPNINALHDTGMANQNLLLQAISMNIYSHVMEGFDKRKISRDFNLADDEQAVVMIALGHLGEAAQLDEPFRSREATPRSRKELGTFVKEL</sequence>
<dbReference type="CDD" id="cd02138">
    <property type="entry name" value="TdsD-like"/>
    <property type="match status" value="1"/>
</dbReference>
<proteinExistence type="inferred from homology"/>
<dbReference type="InterPro" id="IPR000415">
    <property type="entry name" value="Nitroreductase-like"/>
</dbReference>
<organism evidence="5 6">
    <name type="scientific">Haliscomenobacter hydrossis (strain ATCC 27775 / DSM 1100 / LMG 10767 / O)</name>
    <dbReference type="NCBI Taxonomy" id="760192"/>
    <lineage>
        <taxon>Bacteria</taxon>
        <taxon>Pseudomonadati</taxon>
        <taxon>Bacteroidota</taxon>
        <taxon>Saprospiria</taxon>
        <taxon>Saprospirales</taxon>
        <taxon>Haliscomenobacteraceae</taxon>
        <taxon>Haliscomenobacter</taxon>
    </lineage>
</organism>
<evidence type="ECO:0000313" key="5">
    <source>
        <dbReference type="EMBL" id="AEE53323.1"/>
    </source>
</evidence>
<dbReference type="PANTHER" id="PTHR43673:SF10">
    <property type="entry name" value="NADH DEHYDROGENASE_NAD(P)H NITROREDUCTASE XCC3605-RELATED"/>
    <property type="match status" value="1"/>
</dbReference>
<evidence type="ECO:0000256" key="1">
    <source>
        <dbReference type="ARBA" id="ARBA00007118"/>
    </source>
</evidence>
<evidence type="ECO:0000313" key="6">
    <source>
        <dbReference type="Proteomes" id="UP000008461"/>
    </source>
</evidence>
<dbReference type="Gene3D" id="3.40.109.10">
    <property type="entry name" value="NADH Oxidase"/>
    <property type="match status" value="1"/>
</dbReference>
<dbReference type="AlphaFoldDB" id="F4KSC0"/>
<evidence type="ECO:0000256" key="3">
    <source>
        <dbReference type="SAM" id="MobiDB-lite"/>
    </source>
</evidence>
<evidence type="ECO:0000259" key="4">
    <source>
        <dbReference type="Pfam" id="PF00881"/>
    </source>
</evidence>
<dbReference type="Pfam" id="PF00881">
    <property type="entry name" value="Nitroreductase"/>
    <property type="match status" value="2"/>
</dbReference>
<feature type="region of interest" description="Disordered" evidence="3">
    <location>
        <begin position="171"/>
        <end position="192"/>
    </location>
</feature>
<reference key="2">
    <citation type="submission" date="2011-04" db="EMBL/GenBank/DDBJ databases">
        <title>Complete sequence of chromosome of Haliscomenobacter hydrossis DSM 1100.</title>
        <authorList>
            <consortium name="US DOE Joint Genome Institute (JGI-PGF)"/>
            <person name="Lucas S."/>
            <person name="Han J."/>
            <person name="Lapidus A."/>
            <person name="Bruce D."/>
            <person name="Goodwin L."/>
            <person name="Pitluck S."/>
            <person name="Peters L."/>
            <person name="Kyrpides N."/>
            <person name="Mavromatis K."/>
            <person name="Ivanova N."/>
            <person name="Ovchinnikova G."/>
            <person name="Pagani I."/>
            <person name="Daligault H."/>
            <person name="Detter J.C."/>
            <person name="Han C."/>
            <person name="Land M."/>
            <person name="Hauser L."/>
            <person name="Markowitz V."/>
            <person name="Cheng J.-F."/>
            <person name="Hugenholtz P."/>
            <person name="Woyke T."/>
            <person name="Wu D."/>
            <person name="Verbarg S."/>
            <person name="Frueling A."/>
            <person name="Brambilla E."/>
            <person name="Klenk H.-P."/>
            <person name="Eisen J.A."/>
        </authorList>
    </citation>
    <scope>NUCLEOTIDE SEQUENCE</scope>
    <source>
        <strain>DSM 1100</strain>
    </source>
</reference>
<dbReference type="OrthoDB" id="9809288at2"/>
<dbReference type="Proteomes" id="UP000008461">
    <property type="component" value="Chromosome"/>
</dbReference>
<dbReference type="InterPro" id="IPR029479">
    <property type="entry name" value="Nitroreductase"/>
</dbReference>
<keyword evidence="2" id="KW-0560">Oxidoreductase</keyword>
<dbReference type="STRING" id="760192.Halhy_5498"/>
<gene>
    <name evidence="5" type="ordered locus">Halhy_5498</name>
</gene>